<dbReference type="InterPro" id="IPR010285">
    <property type="entry name" value="DNA_helicase_pif1-like_DEAD"/>
</dbReference>
<organism evidence="3">
    <name type="scientific">Solanum lycopersicum</name>
    <name type="common">Tomato</name>
    <name type="synonym">Lycopersicon esculentum</name>
    <dbReference type="NCBI Taxonomy" id="4081"/>
    <lineage>
        <taxon>Eukaryota</taxon>
        <taxon>Viridiplantae</taxon>
        <taxon>Streptophyta</taxon>
        <taxon>Embryophyta</taxon>
        <taxon>Tracheophyta</taxon>
        <taxon>Spermatophyta</taxon>
        <taxon>Magnoliopsida</taxon>
        <taxon>eudicotyledons</taxon>
        <taxon>Gunneridae</taxon>
        <taxon>Pentapetalae</taxon>
        <taxon>asterids</taxon>
        <taxon>lamiids</taxon>
        <taxon>Solanales</taxon>
        <taxon>Solanaceae</taxon>
        <taxon>Solanoideae</taxon>
        <taxon>Solaneae</taxon>
        <taxon>Solanum</taxon>
        <taxon>Solanum subgen. Lycopersicon</taxon>
    </lineage>
</organism>
<dbReference type="SUPFAM" id="SSF52540">
    <property type="entry name" value="P-loop containing nucleoside triphosphate hydrolases"/>
    <property type="match status" value="1"/>
</dbReference>
<reference evidence="3" key="2">
    <citation type="submission" date="2019-01" db="UniProtKB">
        <authorList>
            <consortium name="EnsemblPlants"/>
        </authorList>
    </citation>
    <scope>IDENTIFICATION</scope>
    <source>
        <strain evidence="3">cv. Heinz 1706</strain>
    </source>
</reference>
<dbReference type="STRING" id="4081.A0A3Q7HB65"/>
<keyword evidence="1" id="KW-0234">DNA repair</keyword>
<evidence type="ECO:0000259" key="2">
    <source>
        <dbReference type="Pfam" id="PF05970"/>
    </source>
</evidence>
<dbReference type="PANTHER" id="PTHR10492">
    <property type="match status" value="1"/>
</dbReference>
<dbReference type="GO" id="GO:0043139">
    <property type="term" value="F:5'-3' DNA helicase activity"/>
    <property type="evidence" value="ECO:0007669"/>
    <property type="project" value="UniProtKB-EC"/>
</dbReference>
<keyword evidence="4" id="KW-1185">Reference proteome</keyword>
<dbReference type="GO" id="GO:0006310">
    <property type="term" value="P:DNA recombination"/>
    <property type="evidence" value="ECO:0007669"/>
    <property type="project" value="UniProtKB-KW"/>
</dbReference>
<dbReference type="InParanoid" id="A0A3Q7HB65"/>
<evidence type="ECO:0000256" key="1">
    <source>
        <dbReference type="RuleBase" id="RU363044"/>
    </source>
</evidence>
<protein>
    <recommendedName>
        <fullName evidence="1">ATP-dependent DNA helicase</fullName>
        <ecNumber evidence="1">5.6.2.3</ecNumber>
    </recommendedName>
</protein>
<dbReference type="PaxDb" id="4081-Solyc05g018470.1.1"/>
<keyword evidence="1" id="KW-0378">Hydrolase</keyword>
<dbReference type="GO" id="GO:0000723">
    <property type="term" value="P:telomere maintenance"/>
    <property type="evidence" value="ECO:0007669"/>
    <property type="project" value="InterPro"/>
</dbReference>
<keyword evidence="1" id="KW-0227">DNA damage</keyword>
<evidence type="ECO:0000313" key="4">
    <source>
        <dbReference type="Proteomes" id="UP000004994"/>
    </source>
</evidence>
<accession>A0A3Q7HB65</accession>
<dbReference type="OMA" id="DECPMAN"/>
<dbReference type="EC" id="5.6.2.3" evidence="1"/>
<dbReference type="Pfam" id="PF05970">
    <property type="entry name" value="PIF1"/>
    <property type="match status" value="1"/>
</dbReference>
<evidence type="ECO:0000313" key="3">
    <source>
        <dbReference type="EnsemblPlants" id="Solyc05g018453.1.1.1"/>
    </source>
</evidence>
<sequence>MHDKSFTLLNSCQLPAYEAIISSVHNEEGRLFFIHRHGGRSKTFLWNTIISQIRAKSKIVLPVASSGIATLLLPNGRTAHSRFYIPLDVTPESRCDIKQGIQLEDLLKKTCLIIWDEAPMENKYCFEALDKSLRGINLDRYENSCDSPFGGLITVYGGDFRQILPVIPKGTRDHIVDAPLYSSNLWPYFSIYELKENMRLNCGRVMGSEAERFATIDKWLLQIGDGSVYDDKKMELMNLSLDISIAPSHNQVESIVDAVDPSLLQKYNDLTYLKERAILTPKMKWFMI</sequence>
<dbReference type="AlphaFoldDB" id="A0A3Q7HB65"/>
<keyword evidence="1" id="KW-0347">Helicase</keyword>
<keyword evidence="1" id="KW-0233">DNA recombination</keyword>
<comment type="similarity">
    <text evidence="1">Belongs to the helicase family.</text>
</comment>
<dbReference type="GO" id="GO:0006281">
    <property type="term" value="P:DNA repair"/>
    <property type="evidence" value="ECO:0007669"/>
    <property type="project" value="UniProtKB-KW"/>
</dbReference>
<keyword evidence="1" id="KW-0067">ATP-binding</keyword>
<dbReference type="EnsemblPlants" id="Solyc05g018453.1.1">
    <property type="protein sequence ID" value="Solyc05g018453.1.1.1"/>
    <property type="gene ID" value="Solyc05g018453.1"/>
</dbReference>
<proteinExistence type="inferred from homology"/>
<dbReference type="GO" id="GO:0005524">
    <property type="term" value="F:ATP binding"/>
    <property type="evidence" value="ECO:0007669"/>
    <property type="project" value="UniProtKB-KW"/>
</dbReference>
<reference evidence="3" key="1">
    <citation type="journal article" date="2012" name="Nature">
        <title>The tomato genome sequence provides insights into fleshy fruit evolution.</title>
        <authorList>
            <consortium name="Tomato Genome Consortium"/>
        </authorList>
    </citation>
    <scope>NUCLEOTIDE SEQUENCE [LARGE SCALE GENOMIC DNA]</scope>
    <source>
        <strain evidence="3">cv. Heinz 1706</strain>
    </source>
</reference>
<dbReference type="PANTHER" id="PTHR10492:SF101">
    <property type="entry name" value="ATP-DEPENDENT DNA HELICASE"/>
    <property type="match status" value="1"/>
</dbReference>
<comment type="catalytic activity">
    <reaction evidence="1">
        <text>ATP + H2O = ADP + phosphate + H(+)</text>
        <dbReference type="Rhea" id="RHEA:13065"/>
        <dbReference type="ChEBI" id="CHEBI:15377"/>
        <dbReference type="ChEBI" id="CHEBI:15378"/>
        <dbReference type="ChEBI" id="CHEBI:30616"/>
        <dbReference type="ChEBI" id="CHEBI:43474"/>
        <dbReference type="ChEBI" id="CHEBI:456216"/>
        <dbReference type="EC" id="5.6.2.3"/>
    </reaction>
</comment>
<dbReference type="Gene3D" id="3.40.50.300">
    <property type="entry name" value="P-loop containing nucleotide triphosphate hydrolases"/>
    <property type="match status" value="1"/>
</dbReference>
<keyword evidence="1" id="KW-0547">Nucleotide-binding</keyword>
<dbReference type="InterPro" id="IPR027417">
    <property type="entry name" value="P-loop_NTPase"/>
</dbReference>
<dbReference type="Gramene" id="Solyc05g018453.1.1">
    <property type="protein sequence ID" value="Solyc05g018453.1.1.1"/>
    <property type="gene ID" value="Solyc05g018453.1"/>
</dbReference>
<feature type="domain" description="DNA helicase Pif1-like DEAD-box helicase" evidence="2">
    <location>
        <begin position="9"/>
        <end position="232"/>
    </location>
</feature>
<dbReference type="Proteomes" id="UP000004994">
    <property type="component" value="Chromosome 5"/>
</dbReference>
<name>A0A3Q7HB65_SOLLC</name>
<dbReference type="GO" id="GO:0016887">
    <property type="term" value="F:ATP hydrolysis activity"/>
    <property type="evidence" value="ECO:0007669"/>
    <property type="project" value="RHEA"/>
</dbReference>
<comment type="cofactor">
    <cofactor evidence="1">
        <name>Mg(2+)</name>
        <dbReference type="ChEBI" id="CHEBI:18420"/>
    </cofactor>
</comment>